<dbReference type="GO" id="GO:0008773">
    <property type="term" value="F:[protein-PII] uridylyltransferase activity"/>
    <property type="evidence" value="ECO:0007669"/>
    <property type="project" value="InterPro"/>
</dbReference>
<evidence type="ECO:0008006" key="5">
    <source>
        <dbReference type="Google" id="ProtNLM"/>
    </source>
</evidence>
<dbReference type="EMBL" id="SMYO01000008">
    <property type="protein sequence ID" value="TDK59742.1"/>
    <property type="molecule type" value="Genomic_DNA"/>
</dbReference>
<evidence type="ECO:0000259" key="2">
    <source>
        <dbReference type="Pfam" id="PF10335"/>
    </source>
</evidence>
<protein>
    <recommendedName>
        <fullName evidence="5">CBS domain-containing protein</fullName>
    </recommendedName>
</protein>
<reference evidence="3 4" key="1">
    <citation type="submission" date="2019-03" db="EMBL/GenBank/DDBJ databases">
        <title>Bacillus niacini sp. nov. a Nicotinate-Metabolizing Mesophile Isolated from Soil.</title>
        <authorList>
            <person name="Zhang G."/>
        </authorList>
    </citation>
    <scope>NUCLEOTIDE SEQUENCE [LARGE SCALE GENOMIC DNA]</scope>
    <source>
        <strain evidence="3 4">WN066</strain>
    </source>
</reference>
<dbReference type="CDD" id="cd05401">
    <property type="entry name" value="NT_GlnE_GlnD_like"/>
    <property type="match status" value="1"/>
</dbReference>
<comment type="caution">
    <text evidence="3">The sequence shown here is derived from an EMBL/GenBank/DDBJ whole genome shotgun (WGS) entry which is preliminary data.</text>
</comment>
<dbReference type="InterPro" id="IPR005105">
    <property type="entry name" value="GlnD_Uridyltrans_N"/>
</dbReference>
<sequence length="318" mass="36533">MTYESFQEIRNFRESQLKDAIWDHLQLNQLHDEIIQHVIKTAIKNVTHLLGPPPSPFSFFVMGSAGRSEQSIWSDQDHGIIYQNPSKAAQDYFLALGKEISHGLYIAGYAFCEGGVMADHPLWCKSYPDWQRQLLDWMTAASWETIRYLLIFMDGRSLYGESGYIQELKRMVYQKVKKNVLLPSILKNTLHVKKGVGILGQLLVETHGNHAGSLNLKEMAILPYVNAVRVLAIQDHLQETSTLSRLSQLKIKDHTIYKQHFFKLLEYRLHFGNHSDYESGHYLPIASLDKIQRKEVRNIIKNGMTLLQLTIKLVGKGD</sequence>
<evidence type="ECO:0000313" key="3">
    <source>
        <dbReference type="EMBL" id="TDK59742.1"/>
    </source>
</evidence>
<feature type="domain" description="DUF294" evidence="2">
    <location>
        <begin position="182"/>
        <end position="306"/>
    </location>
</feature>
<dbReference type="InterPro" id="IPR018821">
    <property type="entry name" value="DUF294_put_nucleoTrafse_sb-bd"/>
</dbReference>
<dbReference type="Pfam" id="PF03445">
    <property type="entry name" value="DUF294"/>
    <property type="match status" value="1"/>
</dbReference>
<gene>
    <name evidence="3" type="ORF">E2K98_17600</name>
</gene>
<dbReference type="AlphaFoldDB" id="A0A4R5VN73"/>
<dbReference type="Pfam" id="PF10335">
    <property type="entry name" value="DUF294_C"/>
    <property type="match status" value="1"/>
</dbReference>
<accession>A0A4R5VN73</accession>
<dbReference type="Proteomes" id="UP000295132">
    <property type="component" value="Unassembled WGS sequence"/>
</dbReference>
<name>A0A4R5VN73_9BACI</name>
<evidence type="ECO:0000259" key="1">
    <source>
        <dbReference type="Pfam" id="PF03445"/>
    </source>
</evidence>
<organism evidence="3 4">
    <name type="scientific">Bacillus salipaludis</name>
    <dbReference type="NCBI Taxonomy" id="2547811"/>
    <lineage>
        <taxon>Bacteria</taxon>
        <taxon>Bacillati</taxon>
        <taxon>Bacillota</taxon>
        <taxon>Bacilli</taxon>
        <taxon>Bacillales</taxon>
        <taxon>Bacillaceae</taxon>
        <taxon>Bacillus</taxon>
    </lineage>
</organism>
<dbReference type="RefSeq" id="WP_133336373.1">
    <property type="nucleotide sequence ID" value="NZ_SMYO01000008.1"/>
</dbReference>
<feature type="domain" description="Protein-PII uridylyltransferase N-terminal" evidence="1">
    <location>
        <begin position="26"/>
        <end position="141"/>
    </location>
</feature>
<evidence type="ECO:0000313" key="4">
    <source>
        <dbReference type="Proteomes" id="UP000295132"/>
    </source>
</evidence>
<proteinExistence type="predicted"/>